<comment type="caution">
    <text evidence="2">The sequence shown here is derived from an EMBL/GenBank/DDBJ whole genome shotgun (WGS) entry which is preliminary data.</text>
</comment>
<proteinExistence type="predicted"/>
<dbReference type="EMBL" id="JABBXF010000033">
    <property type="protein sequence ID" value="NVK79180.1"/>
    <property type="molecule type" value="Genomic_DNA"/>
</dbReference>
<gene>
    <name evidence="2" type="ORF">HG542_16085</name>
</gene>
<dbReference type="Pfam" id="PF19534">
    <property type="entry name" value="DUF6059"/>
    <property type="match status" value="1"/>
</dbReference>
<name>A0A7Y7B5D1_STRMO</name>
<dbReference type="Proteomes" id="UP000587462">
    <property type="component" value="Unassembled WGS sequence"/>
</dbReference>
<feature type="transmembrane region" description="Helical" evidence="1">
    <location>
        <begin position="6"/>
        <end position="27"/>
    </location>
</feature>
<keyword evidence="1" id="KW-0812">Transmembrane</keyword>
<evidence type="ECO:0000256" key="1">
    <source>
        <dbReference type="SAM" id="Phobius"/>
    </source>
</evidence>
<protein>
    <submittedName>
        <fullName evidence="2">Uncharacterized protein</fullName>
    </submittedName>
</protein>
<keyword evidence="1" id="KW-1133">Transmembrane helix</keyword>
<reference evidence="2 3" key="1">
    <citation type="submission" date="2020-04" db="EMBL/GenBank/DDBJ databases">
        <title>Draft Genome Sequence of Streptomyces morookaense DSM 40503, an 8-azaguanine-producing strain.</title>
        <authorList>
            <person name="Qi J."/>
            <person name="Gao J.-M."/>
        </authorList>
    </citation>
    <scope>NUCLEOTIDE SEQUENCE [LARGE SCALE GENOMIC DNA]</scope>
    <source>
        <strain evidence="2 3">DSM 40503</strain>
    </source>
</reference>
<organism evidence="2 3">
    <name type="scientific">Streptomyces morookaense</name>
    <name type="common">Streptoverticillium morookaense</name>
    <dbReference type="NCBI Taxonomy" id="1970"/>
    <lineage>
        <taxon>Bacteria</taxon>
        <taxon>Bacillati</taxon>
        <taxon>Actinomycetota</taxon>
        <taxon>Actinomycetes</taxon>
        <taxon>Kitasatosporales</taxon>
        <taxon>Streptomycetaceae</taxon>
        <taxon>Streptomyces</taxon>
    </lineage>
</organism>
<dbReference type="InterPro" id="IPR045701">
    <property type="entry name" value="DUF6059"/>
</dbReference>
<accession>A0A7Y7B5D1</accession>
<evidence type="ECO:0000313" key="2">
    <source>
        <dbReference type="EMBL" id="NVK79180.1"/>
    </source>
</evidence>
<sequence>MRRSLSSFLQAVGVGLMFFGAFHYAPVGLGIQRERDRLDGPPPGHPERLVPQVALSPVEKELWRQMRSIG</sequence>
<keyword evidence="1" id="KW-0472">Membrane</keyword>
<evidence type="ECO:0000313" key="3">
    <source>
        <dbReference type="Proteomes" id="UP000587462"/>
    </source>
</evidence>
<dbReference type="RefSeq" id="WP_171081989.1">
    <property type="nucleotide sequence ID" value="NZ_BNBU01000004.1"/>
</dbReference>
<keyword evidence="3" id="KW-1185">Reference proteome</keyword>
<dbReference type="AlphaFoldDB" id="A0A7Y7B5D1"/>